<sequence>MLKLTSLHACHHENTLTVHLWETFMNASKDAKTEKSSDVVKKNRKRCGTLNVPKSLARQGYVVWFYEHGEYLGLAWNETASEIEKAHVTDDDHAIYFETFAQAAVACDKFVSPCRVLHSPGPGKRPKLMG</sequence>
<evidence type="ECO:0000313" key="1">
    <source>
        <dbReference type="EMBL" id="UVA80746.1"/>
    </source>
</evidence>
<protein>
    <submittedName>
        <fullName evidence="1">Uncharacterized protein</fullName>
    </submittedName>
</protein>
<dbReference type="Proteomes" id="UP001058980">
    <property type="component" value="Chromosome"/>
</dbReference>
<name>A0ABY5QIX0_9BURK</name>
<evidence type="ECO:0000313" key="2">
    <source>
        <dbReference type="Proteomes" id="UP001058980"/>
    </source>
</evidence>
<organism evidence="1 2">
    <name type="scientific">Pandoraea commovens</name>
    <dbReference type="NCBI Taxonomy" id="2508289"/>
    <lineage>
        <taxon>Bacteria</taxon>
        <taxon>Pseudomonadati</taxon>
        <taxon>Pseudomonadota</taxon>
        <taxon>Betaproteobacteria</taxon>
        <taxon>Burkholderiales</taxon>
        <taxon>Burkholderiaceae</taxon>
        <taxon>Pandoraea</taxon>
    </lineage>
</organism>
<proteinExistence type="predicted"/>
<accession>A0ABY5QIX0</accession>
<dbReference type="RefSeq" id="WP_246184637.1">
    <property type="nucleotide sequence ID" value="NZ_CABPSA010000005.1"/>
</dbReference>
<gene>
    <name evidence="1" type="ORF">NTU39_07000</name>
</gene>
<reference evidence="1" key="1">
    <citation type="submission" date="2022-08" db="EMBL/GenBank/DDBJ databases">
        <title>Multi-unit outbreak of Pandoraea commovens among non-cystic fibrosis intensive care patients from 2019 to 2021 in Berlin, Germany.</title>
        <authorList>
            <person name="Menzel P."/>
        </authorList>
    </citation>
    <scope>NUCLEOTIDE SEQUENCE</scope>
    <source>
        <strain evidence="1">LB-19-202-79</strain>
    </source>
</reference>
<keyword evidence="2" id="KW-1185">Reference proteome</keyword>
<dbReference type="EMBL" id="CP102780">
    <property type="protein sequence ID" value="UVA80746.1"/>
    <property type="molecule type" value="Genomic_DNA"/>
</dbReference>